<keyword evidence="1" id="KW-1133">Transmembrane helix</keyword>
<gene>
    <name evidence="2" type="ORF">P0Y53_08945</name>
</gene>
<keyword evidence="1" id="KW-0472">Membrane</keyword>
<accession>A0AAJ5WW20</accession>
<feature type="transmembrane region" description="Helical" evidence="1">
    <location>
        <begin position="6"/>
        <end position="22"/>
    </location>
</feature>
<evidence type="ECO:0000313" key="3">
    <source>
        <dbReference type="Proteomes" id="UP001220610"/>
    </source>
</evidence>
<dbReference type="AlphaFoldDB" id="A0AAJ5WW20"/>
<reference evidence="2" key="1">
    <citation type="submission" date="2023-03" db="EMBL/GenBank/DDBJ databases">
        <title>Andean soil-derived lignocellulolytic bacterial consortium as a source of novel taxa and putative plastic-active enzymes.</title>
        <authorList>
            <person name="Diaz-Garcia L."/>
            <person name="Chuvochina M."/>
            <person name="Feuerriegel G."/>
            <person name="Bunk B."/>
            <person name="Sproer C."/>
            <person name="Streit W.R."/>
            <person name="Rodriguez L.M."/>
            <person name="Overmann J."/>
            <person name="Jimenez D.J."/>
        </authorList>
    </citation>
    <scope>NUCLEOTIDE SEQUENCE</scope>
    <source>
        <strain evidence="2">MAG 7</strain>
    </source>
</reference>
<dbReference type="EMBL" id="CP119311">
    <property type="protein sequence ID" value="WEK37628.1"/>
    <property type="molecule type" value="Genomic_DNA"/>
</dbReference>
<evidence type="ECO:0000256" key="1">
    <source>
        <dbReference type="SAM" id="Phobius"/>
    </source>
</evidence>
<protein>
    <submittedName>
        <fullName evidence="2">Uncharacterized protein</fullName>
    </submittedName>
</protein>
<name>A0AAJ5WW20_9BACT</name>
<proteinExistence type="predicted"/>
<sequence length="188" mass="20818">MRTTWIILLFTVATGAALYLIFNRRSGNSLADAGGHTPDSIQHRTWLLVASDPTSLYYHDSAWFTADSTPLTRIPLDSALPITHNRQSPTTYILDYDHRYFYDVELPASPAGKPGSIQFHIRPVNDTLQVTGSLYTGNTLDIRFNGPMLNMYRSFMVTYNSKLPPDTSGVDSTEKSALAGASKTITVL</sequence>
<keyword evidence="1" id="KW-0812">Transmembrane</keyword>
<organism evidence="2 3">
    <name type="scientific">Candidatus Pseudobacter hemicellulosilyticus</name>
    <dbReference type="NCBI Taxonomy" id="3121375"/>
    <lineage>
        <taxon>Bacteria</taxon>
        <taxon>Pseudomonadati</taxon>
        <taxon>Bacteroidota</taxon>
        <taxon>Chitinophagia</taxon>
        <taxon>Chitinophagales</taxon>
        <taxon>Chitinophagaceae</taxon>
        <taxon>Pseudobacter</taxon>
    </lineage>
</organism>
<evidence type="ECO:0000313" key="2">
    <source>
        <dbReference type="EMBL" id="WEK37628.1"/>
    </source>
</evidence>
<dbReference type="Proteomes" id="UP001220610">
    <property type="component" value="Chromosome"/>
</dbReference>